<evidence type="ECO:0000313" key="7">
    <source>
        <dbReference type="Proteomes" id="UP000192223"/>
    </source>
</evidence>
<keyword evidence="6" id="KW-0496">Mitochondrion</keyword>
<keyword evidence="4 6" id="KW-1133">Transmembrane helix</keyword>
<dbReference type="CTD" id="6834"/>
<sequence>MYRITRIFKNNSNCSCYSLVRSTSTKSKNIPVVRQTLREKVASEHKVAPFGWFLLVIPVSTFALGTWQVQRKKWKEDVLAKLRSLTKEDPIPLPEDLNEVAKLEYRPVHVKGKFLHDKELYVGPRSFIKDGEASTEGSVFSEGNVHSGYNVITPLKLSDRDEIILVNRGWVPNKFKNPSSRPKGQVEEEVDVIGIVRFHENRPPFVTNNMPQTNNWFYRDLNAMCEKTGAAPIFLDATTDFNISGGPIGGQTRISLRNEHLSYIITWYSLCALTSYLWYKRIYLGEIPANRFLWNRPK</sequence>
<keyword evidence="3 6" id="KW-0812">Transmembrane</keyword>
<dbReference type="AlphaFoldDB" id="A0A1W4XSG6"/>
<keyword evidence="5 6" id="KW-0472">Membrane</keyword>
<dbReference type="PANTHER" id="PTHR23427">
    <property type="entry name" value="SURFEIT LOCUS PROTEIN"/>
    <property type="match status" value="1"/>
</dbReference>
<proteinExistence type="inferred from homology"/>
<dbReference type="GO" id="GO:0033617">
    <property type="term" value="P:mitochondrial respiratory chain complex IV assembly"/>
    <property type="evidence" value="ECO:0007669"/>
    <property type="project" value="TreeGrafter"/>
</dbReference>
<dbReference type="PANTHER" id="PTHR23427:SF2">
    <property type="entry name" value="SURFEIT LOCUS PROTEIN 1"/>
    <property type="match status" value="1"/>
</dbReference>
<dbReference type="FunCoup" id="A0A1W4XSG6">
    <property type="interactions" value="971"/>
</dbReference>
<evidence type="ECO:0000256" key="6">
    <source>
        <dbReference type="RuleBase" id="RU363076"/>
    </source>
</evidence>
<evidence type="ECO:0000313" key="8">
    <source>
        <dbReference type="RefSeq" id="XP_018335365.1"/>
    </source>
</evidence>
<dbReference type="PROSITE" id="PS50895">
    <property type="entry name" value="SURF1"/>
    <property type="match status" value="1"/>
</dbReference>
<name>A0A1W4XSG6_AGRPL</name>
<dbReference type="InterPro" id="IPR002994">
    <property type="entry name" value="Surf1/Shy1"/>
</dbReference>
<comment type="subcellular location">
    <subcellularLocation>
        <location evidence="1">Membrane</location>
    </subcellularLocation>
    <subcellularLocation>
        <location evidence="6">Mitochondrion inner membrane</location>
        <topology evidence="6">Multi-pass membrane protein</topology>
    </subcellularLocation>
</comment>
<keyword evidence="7" id="KW-1185">Reference proteome</keyword>
<dbReference type="Proteomes" id="UP000192223">
    <property type="component" value="Unplaced"/>
</dbReference>
<dbReference type="GeneID" id="108744216"/>
<protein>
    <recommendedName>
        <fullName evidence="6">SURF1-like protein</fullName>
    </recommendedName>
</protein>
<organism evidence="7 8">
    <name type="scientific">Agrilus planipennis</name>
    <name type="common">Emerald ash borer</name>
    <name type="synonym">Agrilus marcopoli</name>
    <dbReference type="NCBI Taxonomy" id="224129"/>
    <lineage>
        <taxon>Eukaryota</taxon>
        <taxon>Metazoa</taxon>
        <taxon>Ecdysozoa</taxon>
        <taxon>Arthropoda</taxon>
        <taxon>Hexapoda</taxon>
        <taxon>Insecta</taxon>
        <taxon>Pterygota</taxon>
        <taxon>Neoptera</taxon>
        <taxon>Endopterygota</taxon>
        <taxon>Coleoptera</taxon>
        <taxon>Polyphaga</taxon>
        <taxon>Elateriformia</taxon>
        <taxon>Buprestoidea</taxon>
        <taxon>Buprestidae</taxon>
        <taxon>Agrilinae</taxon>
        <taxon>Agrilus</taxon>
    </lineage>
</organism>
<keyword evidence="6" id="KW-0999">Mitochondrion inner membrane</keyword>
<dbReference type="Pfam" id="PF02104">
    <property type="entry name" value="SURF1"/>
    <property type="match status" value="1"/>
</dbReference>
<comment type="function">
    <text evidence="6">Probably involved in the biogenesis of the COX complex.</text>
</comment>
<gene>
    <name evidence="8" type="primary">LOC108744216</name>
</gene>
<dbReference type="KEGG" id="apln:108744216"/>
<evidence type="ECO:0000256" key="2">
    <source>
        <dbReference type="ARBA" id="ARBA00007165"/>
    </source>
</evidence>
<accession>A0A1W4XSG6</accession>
<evidence type="ECO:0000256" key="5">
    <source>
        <dbReference type="ARBA" id="ARBA00023136"/>
    </source>
</evidence>
<dbReference type="RefSeq" id="XP_018335365.1">
    <property type="nucleotide sequence ID" value="XM_018479863.2"/>
</dbReference>
<feature type="transmembrane region" description="Helical" evidence="6">
    <location>
        <begin position="47"/>
        <end position="67"/>
    </location>
</feature>
<dbReference type="InterPro" id="IPR045214">
    <property type="entry name" value="Surf1/Surf4"/>
</dbReference>
<evidence type="ECO:0000256" key="3">
    <source>
        <dbReference type="ARBA" id="ARBA00022692"/>
    </source>
</evidence>
<evidence type="ECO:0000256" key="4">
    <source>
        <dbReference type="ARBA" id="ARBA00022989"/>
    </source>
</evidence>
<evidence type="ECO:0000256" key="1">
    <source>
        <dbReference type="ARBA" id="ARBA00004370"/>
    </source>
</evidence>
<comment type="caution">
    <text evidence="6">Lacks conserved residue(s) required for the propagation of feature annotation.</text>
</comment>
<dbReference type="GO" id="GO:0005743">
    <property type="term" value="C:mitochondrial inner membrane"/>
    <property type="evidence" value="ECO:0007669"/>
    <property type="project" value="UniProtKB-SubCell"/>
</dbReference>
<reference evidence="8" key="1">
    <citation type="submission" date="2025-08" db="UniProtKB">
        <authorList>
            <consortium name="RefSeq"/>
        </authorList>
    </citation>
    <scope>IDENTIFICATION</scope>
    <source>
        <tissue evidence="8">Entire body</tissue>
    </source>
</reference>
<dbReference type="OrthoDB" id="10040024at2759"/>
<dbReference type="InParanoid" id="A0A1W4XSG6"/>
<dbReference type="STRING" id="224129.A0A1W4XSG6"/>
<comment type="similarity">
    <text evidence="2 6">Belongs to the SURF1 family.</text>
</comment>
<dbReference type="CDD" id="cd06662">
    <property type="entry name" value="SURF1"/>
    <property type="match status" value="1"/>
</dbReference>